<dbReference type="PIRSF" id="PIRSF036794">
    <property type="entry name" value="UCP_erythr_ester"/>
    <property type="match status" value="1"/>
</dbReference>
<dbReference type="Gene3D" id="3.40.1660.10">
    <property type="entry name" value="EreA-like (biosynthetic domain)"/>
    <property type="match status" value="1"/>
</dbReference>
<dbReference type="CDD" id="cd14728">
    <property type="entry name" value="Ere-like"/>
    <property type="match status" value="1"/>
</dbReference>
<organism evidence="1 2">
    <name type="scientific">Clostridium senegalense</name>
    <dbReference type="NCBI Taxonomy" id="1465809"/>
    <lineage>
        <taxon>Bacteria</taxon>
        <taxon>Bacillati</taxon>
        <taxon>Bacillota</taxon>
        <taxon>Clostridia</taxon>
        <taxon>Eubacteriales</taxon>
        <taxon>Clostridiaceae</taxon>
        <taxon>Clostridium</taxon>
    </lineage>
</organism>
<dbReference type="AlphaFoldDB" id="A0A6M0H1C9"/>
<name>A0A6M0H1C9_9CLOT</name>
<proteinExistence type="predicted"/>
<dbReference type="Gene3D" id="1.20.1440.30">
    <property type="entry name" value="Biosynthetic Protein domain"/>
    <property type="match status" value="1"/>
</dbReference>
<dbReference type="Gene3D" id="3.30.1870.10">
    <property type="entry name" value="EreA-like, domain 2"/>
    <property type="match status" value="1"/>
</dbReference>
<keyword evidence="2" id="KW-1185">Reference proteome</keyword>
<dbReference type="PANTHER" id="PTHR31299:SF0">
    <property type="entry name" value="ESTERASE, PUTATIVE (AFU_ORTHOLOGUE AFUA_1G05850)-RELATED"/>
    <property type="match status" value="1"/>
</dbReference>
<dbReference type="Proteomes" id="UP000481872">
    <property type="component" value="Unassembled WGS sequence"/>
</dbReference>
<reference evidence="1 2" key="1">
    <citation type="submission" date="2020-02" db="EMBL/GenBank/DDBJ databases">
        <title>Genome assembly of a novel Clostridium senegalense strain.</title>
        <authorList>
            <person name="Gupta T.B."/>
            <person name="Jauregui R."/>
            <person name="Maclean P."/>
            <person name="Nawarathana A."/>
            <person name="Brightwell G."/>
        </authorList>
    </citation>
    <scope>NUCLEOTIDE SEQUENCE [LARGE SCALE GENOMIC DNA]</scope>
    <source>
        <strain evidence="1 2">AGRFS4</strain>
    </source>
</reference>
<gene>
    <name evidence="1" type="ORF">G3M99_02235</name>
</gene>
<dbReference type="EMBL" id="JAAGPU010000002">
    <property type="protein sequence ID" value="NEU03691.1"/>
    <property type="molecule type" value="Genomic_DNA"/>
</dbReference>
<evidence type="ECO:0000313" key="1">
    <source>
        <dbReference type="EMBL" id="NEU03691.1"/>
    </source>
</evidence>
<protein>
    <submittedName>
        <fullName evidence="1">Erythromycin esterase family protein</fullName>
    </submittedName>
</protein>
<dbReference type="InterPro" id="IPR007815">
    <property type="entry name" value="Emycin_Estase"/>
</dbReference>
<dbReference type="PANTHER" id="PTHR31299">
    <property type="entry name" value="ESTERASE, PUTATIVE (AFU_ORTHOLOGUE AFUA_1G05850)-RELATED"/>
    <property type="match status" value="1"/>
</dbReference>
<sequence length="444" mass="51942">MKKIIGILICAFMITTLGTVLNIKYEKYKENKAIQALKSKKIELKTVKYNNGFEHLMPLKNILKDKKIVAMGEATHGTKEFFQMKHRMFQFLVEEMDYNIFGIEASMPDCVKINDYILYEKGDAKEAVAAMNFWTWNTKEVLEMVEWMREYNKAHENKIKFYGFDMQSSSLAATNVIDYLKNVDPDYEVKFHSKLEEFNDKKLDYVVEKKLPINDIKEIINNCDKKKDEYIKKSSKEKYEINNQNLKIICEFYDIFGEKSSDFEKENKRDKYMAENIKWILNHEKENSKIMIWAHNTHVAKQIDNFSNLDKEYETGNIKRMGSNLYDMYKDKIYIIGFEFNKGDFNAVVCNKETGNRTVEKCTLPSSEKGSGAYIFSKISPVFFIDFQSCSKDKYLLDILLASQMYHDIGANFVNEKASLKSQVLSERYDGLIFIDTTSNAEPN</sequence>
<dbReference type="Pfam" id="PF05139">
    <property type="entry name" value="Erythro_esteras"/>
    <property type="match status" value="1"/>
</dbReference>
<dbReference type="SUPFAM" id="SSF159501">
    <property type="entry name" value="EreA/ChaN-like"/>
    <property type="match status" value="1"/>
</dbReference>
<dbReference type="GO" id="GO:0046677">
    <property type="term" value="P:response to antibiotic"/>
    <property type="evidence" value="ECO:0007669"/>
    <property type="project" value="InterPro"/>
</dbReference>
<dbReference type="InterPro" id="IPR014622">
    <property type="entry name" value="UCP036794_erythomycin"/>
</dbReference>
<accession>A0A6M0H1C9</accession>
<dbReference type="InterPro" id="IPR052036">
    <property type="entry name" value="Hydrolase/PRTase-associated"/>
</dbReference>
<dbReference type="RefSeq" id="WP_199869000.1">
    <property type="nucleotide sequence ID" value="NZ_JAAGPU010000002.1"/>
</dbReference>
<comment type="caution">
    <text evidence="1">The sequence shown here is derived from an EMBL/GenBank/DDBJ whole genome shotgun (WGS) entry which is preliminary data.</text>
</comment>
<evidence type="ECO:0000313" key="2">
    <source>
        <dbReference type="Proteomes" id="UP000481872"/>
    </source>
</evidence>